<dbReference type="Proteomes" id="UP000035800">
    <property type="component" value="Chromosome I"/>
</dbReference>
<reference evidence="1 2" key="1">
    <citation type="journal article" date="2012" name="Gene">
        <title>Sequence of Leptospira santarosai serovar Shermani genome and prediction of virulence-associated genes.</title>
        <authorList>
            <person name="Chou L.F."/>
            <person name="Chen Y.T."/>
            <person name="Lu C.W."/>
            <person name="Ko Y.C."/>
            <person name="Tang C.Y."/>
            <person name="Pan M.J."/>
            <person name="Tian Y.C."/>
            <person name="Chiu C.H."/>
            <person name="Hung C.C."/>
            <person name="Yang C.W."/>
        </authorList>
    </citation>
    <scope>NUCLEOTIDE SEQUENCE [LARGE SCALE GENOMIC DNA]</scope>
    <source>
        <strain evidence="1">LT 821</strain>
    </source>
</reference>
<protein>
    <submittedName>
        <fullName evidence="1">Uncharacterized protein</fullName>
    </submittedName>
</protein>
<dbReference type="KEGG" id="lst:LSS_20785"/>
<organism evidence="1 2">
    <name type="scientific">Leptospira santarosai serovar Shermani str. LT 821</name>
    <dbReference type="NCBI Taxonomy" id="758847"/>
    <lineage>
        <taxon>Bacteria</taxon>
        <taxon>Pseudomonadati</taxon>
        <taxon>Spirochaetota</taxon>
        <taxon>Spirochaetia</taxon>
        <taxon>Leptospirales</taxon>
        <taxon>Leptospiraceae</taxon>
        <taxon>Leptospira</taxon>
    </lineage>
</organism>
<accession>A0A097ES94</accession>
<evidence type="ECO:0000313" key="1">
    <source>
        <dbReference type="EMBL" id="AIT10802.1"/>
    </source>
</evidence>
<dbReference type="EMBL" id="CP006694">
    <property type="protein sequence ID" value="AIT10802.1"/>
    <property type="molecule type" value="Genomic_DNA"/>
</dbReference>
<reference evidence="1 2" key="2">
    <citation type="journal article" date="2014" name="Emerg. Microbes Infect.">
        <title>Potential impact on kidney infection: a whole-genome analysis of Leptospira santarosai serovar Shermani.</title>
        <authorList>
            <person name="Chou L.F."/>
            <person name="Chen T.W."/>
            <person name="Ko Y.C."/>
            <person name="Pan M.J."/>
            <person name="Tian Y.C."/>
            <person name="Chiu C.H."/>
            <person name="Tang P."/>
            <person name="Hung C.C."/>
            <person name="Yang C.W."/>
        </authorList>
    </citation>
    <scope>NUCLEOTIDE SEQUENCE</scope>
    <source>
        <strain evidence="1 2">LT 821</strain>
    </source>
</reference>
<gene>
    <name evidence="1" type="ORF">LSS_20785</name>
</gene>
<sequence>MSFLFARIFLRRTYSKGTSIKSISRLGIGRKTESIQKLDFKIGYLWIL</sequence>
<dbReference type="AlphaFoldDB" id="A0A097ES94"/>
<name>A0A097ES94_9LEPT</name>
<evidence type="ECO:0000313" key="2">
    <source>
        <dbReference type="Proteomes" id="UP000035800"/>
    </source>
</evidence>
<proteinExistence type="predicted"/>